<evidence type="ECO:0008006" key="4">
    <source>
        <dbReference type="Google" id="ProtNLM"/>
    </source>
</evidence>
<evidence type="ECO:0000313" key="2">
    <source>
        <dbReference type="EMBL" id="KAK7351767.1"/>
    </source>
</evidence>
<sequence length="127" mass="14235">METSPCNCNRRKKDVTDSPSPSPSSSSSSFRNITLHQFLPLPTLPNPTSPAQPTFTSSCSCSLSLISPSKRVYQDACDSSDSDQRFKRLIKNRESGARSRARKQETLLFLQLLHLLNAQHKPTSFFF</sequence>
<reference evidence="2 3" key="1">
    <citation type="submission" date="2024-01" db="EMBL/GenBank/DDBJ databases">
        <title>The genomes of 5 underutilized Papilionoideae crops provide insights into root nodulation and disease resistanc.</title>
        <authorList>
            <person name="Jiang F."/>
        </authorList>
    </citation>
    <scope>NUCLEOTIDE SEQUENCE [LARGE SCALE GENOMIC DNA]</scope>
    <source>
        <strain evidence="2">LVBAO_FW01</strain>
        <tissue evidence="2">Leaves</tissue>
    </source>
</reference>
<keyword evidence="3" id="KW-1185">Reference proteome</keyword>
<comment type="caution">
    <text evidence="2">The sequence shown here is derived from an EMBL/GenBank/DDBJ whole genome shotgun (WGS) entry which is preliminary data.</text>
</comment>
<organism evidence="2 3">
    <name type="scientific">Canavalia gladiata</name>
    <name type="common">Sword bean</name>
    <name type="synonym">Dolichos gladiatus</name>
    <dbReference type="NCBI Taxonomy" id="3824"/>
    <lineage>
        <taxon>Eukaryota</taxon>
        <taxon>Viridiplantae</taxon>
        <taxon>Streptophyta</taxon>
        <taxon>Embryophyta</taxon>
        <taxon>Tracheophyta</taxon>
        <taxon>Spermatophyta</taxon>
        <taxon>Magnoliopsida</taxon>
        <taxon>eudicotyledons</taxon>
        <taxon>Gunneridae</taxon>
        <taxon>Pentapetalae</taxon>
        <taxon>rosids</taxon>
        <taxon>fabids</taxon>
        <taxon>Fabales</taxon>
        <taxon>Fabaceae</taxon>
        <taxon>Papilionoideae</taxon>
        <taxon>50 kb inversion clade</taxon>
        <taxon>NPAAA clade</taxon>
        <taxon>indigoferoid/millettioid clade</taxon>
        <taxon>Phaseoleae</taxon>
        <taxon>Canavalia</taxon>
    </lineage>
</organism>
<accession>A0AAN9QXP7</accession>
<dbReference type="Proteomes" id="UP001367508">
    <property type="component" value="Unassembled WGS sequence"/>
</dbReference>
<dbReference type="AlphaFoldDB" id="A0AAN9QXP7"/>
<feature type="region of interest" description="Disordered" evidence="1">
    <location>
        <begin position="1"/>
        <end position="30"/>
    </location>
</feature>
<dbReference type="EMBL" id="JAYMYQ010000002">
    <property type="protein sequence ID" value="KAK7351767.1"/>
    <property type="molecule type" value="Genomic_DNA"/>
</dbReference>
<gene>
    <name evidence="2" type="ORF">VNO77_11454</name>
</gene>
<proteinExistence type="predicted"/>
<protein>
    <recommendedName>
        <fullName evidence="4">BZIP domain-containing protein</fullName>
    </recommendedName>
</protein>
<evidence type="ECO:0000313" key="3">
    <source>
        <dbReference type="Proteomes" id="UP001367508"/>
    </source>
</evidence>
<evidence type="ECO:0000256" key="1">
    <source>
        <dbReference type="SAM" id="MobiDB-lite"/>
    </source>
</evidence>
<name>A0AAN9QXP7_CANGL</name>